<keyword evidence="3" id="KW-1185">Reference proteome</keyword>
<reference evidence="2 3" key="1">
    <citation type="journal article" date="2015" name="Stand. Genomic Sci.">
        <title>Genomic Encyclopedia of Bacterial and Archaeal Type Strains, Phase III: the genomes of soil and plant-associated and newly described type strains.</title>
        <authorList>
            <person name="Whitman W.B."/>
            <person name="Woyke T."/>
            <person name="Klenk H.P."/>
            <person name="Zhou Y."/>
            <person name="Lilburn T.G."/>
            <person name="Beck B.J."/>
            <person name="De Vos P."/>
            <person name="Vandamme P."/>
            <person name="Eisen J.A."/>
            <person name="Garrity G."/>
            <person name="Hugenholtz P."/>
            <person name="Kyrpides N.C."/>
        </authorList>
    </citation>
    <scope>NUCLEOTIDE SEQUENCE [LARGE SCALE GENOMIC DNA]</scope>
    <source>
        <strain evidence="2 3">CGMCC 1.10115</strain>
    </source>
</reference>
<dbReference type="AlphaFoldDB" id="A0A562J3K3"/>
<feature type="chain" id="PRO_5022181181" description="DUF3888 domain-containing protein" evidence="1">
    <location>
        <begin position="25"/>
        <end position="136"/>
    </location>
</feature>
<comment type="caution">
    <text evidence="2">The sequence shown here is derived from an EMBL/GenBank/DDBJ whole genome shotgun (WGS) entry which is preliminary data.</text>
</comment>
<dbReference type="EMBL" id="VLKI01000037">
    <property type="protein sequence ID" value="TWH77841.1"/>
    <property type="molecule type" value="Genomic_DNA"/>
</dbReference>
<gene>
    <name evidence="2" type="ORF">IQ19_05545</name>
</gene>
<protein>
    <recommendedName>
        <fullName evidence="4">DUF3888 domain-containing protein</fullName>
    </recommendedName>
</protein>
<dbReference type="GeneID" id="65406598"/>
<evidence type="ECO:0008006" key="4">
    <source>
        <dbReference type="Google" id="ProtNLM"/>
    </source>
</evidence>
<proteinExistence type="predicted"/>
<organism evidence="2 3">
    <name type="scientific">Cytobacillus oceanisediminis</name>
    <dbReference type="NCBI Taxonomy" id="665099"/>
    <lineage>
        <taxon>Bacteria</taxon>
        <taxon>Bacillati</taxon>
        <taxon>Bacillota</taxon>
        <taxon>Bacilli</taxon>
        <taxon>Bacillales</taxon>
        <taxon>Bacillaceae</taxon>
        <taxon>Cytobacillus</taxon>
    </lineage>
</organism>
<evidence type="ECO:0000256" key="1">
    <source>
        <dbReference type="SAM" id="SignalP"/>
    </source>
</evidence>
<feature type="signal peptide" evidence="1">
    <location>
        <begin position="1"/>
        <end position="24"/>
    </location>
</feature>
<evidence type="ECO:0000313" key="3">
    <source>
        <dbReference type="Proteomes" id="UP000318667"/>
    </source>
</evidence>
<keyword evidence="1" id="KW-0732">Signal</keyword>
<dbReference type="RefSeq" id="WP_242021133.1">
    <property type="nucleotide sequence ID" value="NZ_CBCSDC010000079.1"/>
</dbReference>
<sequence length="136" mass="15733">MVKQYLILLGILLFAFTPLQTVKAETVPKAEDIYMTTEDIVSDLVFPTIDKRVIKEYGGDTLFDWQWQRIVGINYNDNHSYDVAVRILIPSKNNDNDKEDLVKVRISPSCDSGKLNKLKCNHDFKIEILNYKHLSQ</sequence>
<accession>A0A562J3K3</accession>
<name>A0A562J3K3_9BACI</name>
<dbReference type="Proteomes" id="UP000318667">
    <property type="component" value="Unassembled WGS sequence"/>
</dbReference>
<evidence type="ECO:0000313" key="2">
    <source>
        <dbReference type="EMBL" id="TWH77841.1"/>
    </source>
</evidence>